<organism evidence="1 2">
    <name type="scientific">Erythroxylum novogranatense</name>
    <dbReference type="NCBI Taxonomy" id="1862640"/>
    <lineage>
        <taxon>Eukaryota</taxon>
        <taxon>Viridiplantae</taxon>
        <taxon>Streptophyta</taxon>
        <taxon>Embryophyta</taxon>
        <taxon>Tracheophyta</taxon>
        <taxon>Spermatophyta</taxon>
        <taxon>Magnoliopsida</taxon>
        <taxon>eudicotyledons</taxon>
        <taxon>Gunneridae</taxon>
        <taxon>Pentapetalae</taxon>
        <taxon>rosids</taxon>
        <taxon>fabids</taxon>
        <taxon>Malpighiales</taxon>
        <taxon>Erythroxylaceae</taxon>
        <taxon>Erythroxylum</taxon>
    </lineage>
</organism>
<proteinExistence type="predicted"/>
<dbReference type="Proteomes" id="UP001159364">
    <property type="component" value="Linkage Group LG11"/>
</dbReference>
<reference evidence="1 2" key="1">
    <citation type="submission" date="2021-09" db="EMBL/GenBank/DDBJ databases">
        <title>Genomic insights and catalytic innovation underlie evolution of tropane alkaloids biosynthesis.</title>
        <authorList>
            <person name="Wang Y.-J."/>
            <person name="Tian T."/>
            <person name="Huang J.-P."/>
            <person name="Huang S.-X."/>
        </authorList>
    </citation>
    <scope>NUCLEOTIDE SEQUENCE [LARGE SCALE GENOMIC DNA]</scope>
    <source>
        <strain evidence="1">KIB-2018</strain>
        <tissue evidence="1">Leaf</tissue>
    </source>
</reference>
<evidence type="ECO:0000313" key="1">
    <source>
        <dbReference type="EMBL" id="KAJ8750728.1"/>
    </source>
</evidence>
<dbReference type="AlphaFoldDB" id="A0AAV8SFA3"/>
<evidence type="ECO:0000313" key="2">
    <source>
        <dbReference type="Proteomes" id="UP001159364"/>
    </source>
</evidence>
<keyword evidence="2" id="KW-1185">Reference proteome</keyword>
<sequence>MADNIAKLADPDKRGVSFLDHCPVVLQALLDADRNGKARLRLPQHRLTSCFRSLPGVSFLRDFKFVSRMYVYLVRSLDHF</sequence>
<protein>
    <submittedName>
        <fullName evidence="1">Uncharacterized protein</fullName>
    </submittedName>
</protein>
<gene>
    <name evidence="1" type="ORF">K2173_015909</name>
</gene>
<dbReference type="EMBL" id="JAIWQS010000011">
    <property type="protein sequence ID" value="KAJ8750728.1"/>
    <property type="molecule type" value="Genomic_DNA"/>
</dbReference>
<name>A0AAV8SFA3_9ROSI</name>
<comment type="caution">
    <text evidence="1">The sequence shown here is derived from an EMBL/GenBank/DDBJ whole genome shotgun (WGS) entry which is preliminary data.</text>
</comment>
<accession>A0AAV8SFA3</accession>